<dbReference type="InterPro" id="IPR002125">
    <property type="entry name" value="CMP_dCMP_dom"/>
</dbReference>
<organism evidence="2">
    <name type="scientific">viral metagenome</name>
    <dbReference type="NCBI Taxonomy" id="1070528"/>
    <lineage>
        <taxon>unclassified sequences</taxon>
        <taxon>metagenomes</taxon>
        <taxon>organismal metagenomes</taxon>
    </lineage>
</organism>
<feature type="domain" description="CMP/dCMP-type deaminase" evidence="1">
    <location>
        <begin position="23"/>
        <end position="124"/>
    </location>
</feature>
<dbReference type="Pfam" id="PF00383">
    <property type="entry name" value="dCMP_cyt_deam_1"/>
    <property type="match status" value="1"/>
</dbReference>
<reference evidence="2" key="1">
    <citation type="journal article" date="2020" name="Nature">
        <title>Giant virus diversity and host interactions through global metagenomics.</title>
        <authorList>
            <person name="Schulz F."/>
            <person name="Roux S."/>
            <person name="Paez-Espino D."/>
            <person name="Jungbluth S."/>
            <person name="Walsh D.A."/>
            <person name="Denef V.J."/>
            <person name="McMahon K.D."/>
            <person name="Konstantinidis K.T."/>
            <person name="Eloe-Fadrosh E.A."/>
            <person name="Kyrpides N.C."/>
            <person name="Woyke T."/>
        </authorList>
    </citation>
    <scope>NUCLEOTIDE SEQUENCE</scope>
    <source>
        <strain evidence="2">GVMAG-M-3300021425-30</strain>
    </source>
</reference>
<dbReference type="Gene3D" id="3.40.140.10">
    <property type="entry name" value="Cytidine Deaminase, domain 2"/>
    <property type="match status" value="1"/>
</dbReference>
<protein>
    <recommendedName>
        <fullName evidence="1">CMP/dCMP-type deaminase domain-containing protein</fullName>
    </recommendedName>
</protein>
<dbReference type="EMBL" id="MN739468">
    <property type="protein sequence ID" value="QHT06424.1"/>
    <property type="molecule type" value="Genomic_DNA"/>
</dbReference>
<evidence type="ECO:0000313" key="2">
    <source>
        <dbReference type="EMBL" id="QHT06424.1"/>
    </source>
</evidence>
<evidence type="ECO:0000259" key="1">
    <source>
        <dbReference type="PROSITE" id="PS51747"/>
    </source>
</evidence>
<proteinExistence type="predicted"/>
<name>A0A6C0CRV4_9ZZZZ</name>
<sequence>MPQTQVYIPNGPARQLNIEKPSKRHERYMAEAVNQATMSNVAHRHGCVIVCSGRIVGRGYNHNRSTSNDGLIKDCCTCHAEIAALRSMGTTYCKCRGDHRYWVQRGKVSTARKKGNHIYSEGGG</sequence>
<dbReference type="InterPro" id="IPR016193">
    <property type="entry name" value="Cytidine_deaminase-like"/>
</dbReference>
<dbReference type="PROSITE" id="PS51747">
    <property type="entry name" value="CYT_DCMP_DEAMINASES_2"/>
    <property type="match status" value="1"/>
</dbReference>
<accession>A0A6C0CRV4</accession>
<dbReference type="SUPFAM" id="SSF53927">
    <property type="entry name" value="Cytidine deaminase-like"/>
    <property type="match status" value="1"/>
</dbReference>
<dbReference type="GO" id="GO:0003824">
    <property type="term" value="F:catalytic activity"/>
    <property type="evidence" value="ECO:0007669"/>
    <property type="project" value="InterPro"/>
</dbReference>
<dbReference type="AlphaFoldDB" id="A0A6C0CRV4"/>